<proteinExistence type="predicted"/>
<dbReference type="EMBL" id="LR796720">
    <property type="protein sequence ID" value="CAB4162471.1"/>
    <property type="molecule type" value="Genomic_DNA"/>
</dbReference>
<gene>
    <name evidence="1" type="ORF">UFOVP779_45</name>
</gene>
<reference evidence="1" key="1">
    <citation type="submission" date="2020-04" db="EMBL/GenBank/DDBJ databases">
        <authorList>
            <person name="Chiriac C."/>
            <person name="Salcher M."/>
            <person name="Ghai R."/>
            <person name="Kavagutti S V."/>
        </authorList>
    </citation>
    <scope>NUCLEOTIDE SEQUENCE</scope>
</reference>
<accession>A0A6J5NZ24</accession>
<sequence>MAKTKKKFKVVETDLTKEDCWGEAEPLGGNRYELRIDPGHKSERSRANTLVHEAIHIGDMELPEAKVRHLTAVVVEALWREGYRRVRL</sequence>
<protein>
    <submittedName>
        <fullName evidence="1">Uncharacterized protein</fullName>
    </submittedName>
</protein>
<organism evidence="1">
    <name type="scientific">uncultured Caudovirales phage</name>
    <dbReference type="NCBI Taxonomy" id="2100421"/>
    <lineage>
        <taxon>Viruses</taxon>
        <taxon>Duplodnaviria</taxon>
        <taxon>Heunggongvirae</taxon>
        <taxon>Uroviricota</taxon>
        <taxon>Caudoviricetes</taxon>
        <taxon>Peduoviridae</taxon>
        <taxon>Maltschvirus</taxon>
        <taxon>Maltschvirus maltsch</taxon>
    </lineage>
</organism>
<name>A0A6J5NZ24_9CAUD</name>
<evidence type="ECO:0000313" key="1">
    <source>
        <dbReference type="EMBL" id="CAB4162471.1"/>
    </source>
</evidence>